<proteinExistence type="predicted"/>
<accession>A0AAD4YLX9</accession>
<protein>
    <submittedName>
        <fullName evidence="1">Uncharacterized protein</fullName>
    </submittedName>
</protein>
<evidence type="ECO:0000313" key="1">
    <source>
        <dbReference type="EMBL" id="KAI5313223.1"/>
    </source>
</evidence>
<keyword evidence="2" id="KW-1185">Reference proteome</keyword>
<name>A0AAD4YLX9_PRUDU</name>
<evidence type="ECO:0000313" key="2">
    <source>
        <dbReference type="Proteomes" id="UP001054821"/>
    </source>
</evidence>
<dbReference type="Proteomes" id="UP001054821">
    <property type="component" value="Chromosome 8"/>
</dbReference>
<reference evidence="1 2" key="1">
    <citation type="journal article" date="2022" name="G3 (Bethesda)">
        <title>Whole-genome sequence and methylome profiling of the almond [Prunus dulcis (Mill.) D.A. Webb] cultivar 'Nonpareil'.</title>
        <authorList>
            <person name="D'Amico-Willman K.M."/>
            <person name="Ouma W.Z."/>
            <person name="Meulia T."/>
            <person name="Sideli G.M."/>
            <person name="Gradziel T.M."/>
            <person name="Fresnedo-Ramirez J."/>
        </authorList>
    </citation>
    <scope>NUCLEOTIDE SEQUENCE [LARGE SCALE GENOMIC DNA]</scope>
    <source>
        <strain evidence="1">Clone GOH B32 T37-40</strain>
    </source>
</reference>
<comment type="caution">
    <text evidence="1">The sequence shown here is derived from an EMBL/GenBank/DDBJ whole genome shotgun (WGS) entry which is preliminary data.</text>
</comment>
<gene>
    <name evidence="1" type="ORF">L3X38_042397</name>
</gene>
<dbReference type="AlphaFoldDB" id="A0AAD4YLX9"/>
<dbReference type="EMBL" id="JAJFAZ020000008">
    <property type="protein sequence ID" value="KAI5313223.1"/>
    <property type="molecule type" value="Genomic_DNA"/>
</dbReference>
<sequence>MVADHQALKCLCICEEAPKCTRRDANDPGARIITFCPFYFSLGFTFPLSKFFREVFCAMECGPSQCTPNVYWAIMCFENLSRFFKPDLTVQEFFYYFEVRHYEMYAQVLMCKANLFDSLSQTDWPYLL</sequence>
<organism evidence="1 2">
    <name type="scientific">Prunus dulcis</name>
    <name type="common">Almond</name>
    <name type="synonym">Amygdalus dulcis</name>
    <dbReference type="NCBI Taxonomy" id="3755"/>
    <lineage>
        <taxon>Eukaryota</taxon>
        <taxon>Viridiplantae</taxon>
        <taxon>Streptophyta</taxon>
        <taxon>Embryophyta</taxon>
        <taxon>Tracheophyta</taxon>
        <taxon>Spermatophyta</taxon>
        <taxon>Magnoliopsida</taxon>
        <taxon>eudicotyledons</taxon>
        <taxon>Gunneridae</taxon>
        <taxon>Pentapetalae</taxon>
        <taxon>rosids</taxon>
        <taxon>fabids</taxon>
        <taxon>Rosales</taxon>
        <taxon>Rosaceae</taxon>
        <taxon>Amygdaloideae</taxon>
        <taxon>Amygdaleae</taxon>
        <taxon>Prunus</taxon>
    </lineage>
</organism>